<gene>
    <name evidence="6" type="ORF">BC777_0887</name>
</gene>
<dbReference type="FunFam" id="1.10.287.1080:FF:000003">
    <property type="entry name" value="Nucleoside triphosphate pyrophosphohydrolase"/>
    <property type="match status" value="1"/>
</dbReference>
<dbReference type="OrthoDB" id="9808939at2"/>
<dbReference type="GO" id="GO:0046081">
    <property type="term" value="P:dUTP catabolic process"/>
    <property type="evidence" value="ECO:0007669"/>
    <property type="project" value="TreeGrafter"/>
</dbReference>
<feature type="domain" description="NTP pyrophosphohydrolase MazG-like" evidence="5">
    <location>
        <begin position="37"/>
        <end position="110"/>
    </location>
</feature>
<dbReference type="SUPFAM" id="SSF101386">
    <property type="entry name" value="all-alpha NTP pyrophosphatases"/>
    <property type="match status" value="2"/>
</dbReference>
<reference evidence="6 7" key="1">
    <citation type="submission" date="2017-11" db="EMBL/GenBank/DDBJ databases">
        <title>Genomic Encyclopedia of Archaeal and Bacterial Type Strains, Phase II (KMG-II): From Individual Species to Whole Genera.</title>
        <authorList>
            <person name="Goeker M."/>
        </authorList>
    </citation>
    <scope>NUCLEOTIDE SEQUENCE [LARGE SCALE GENOMIC DNA]</scope>
    <source>
        <strain evidence="6 7">DSM 29128</strain>
    </source>
</reference>
<dbReference type="InterPro" id="IPR011551">
    <property type="entry name" value="NTP_PyrPHydrolase_MazG"/>
</dbReference>
<comment type="caution">
    <text evidence="6">The sequence shown here is derived from an EMBL/GenBank/DDBJ whole genome shotgun (WGS) entry which is preliminary data.</text>
</comment>
<dbReference type="CDD" id="cd11528">
    <property type="entry name" value="NTP-PPase_MazG_Nterm"/>
    <property type="match status" value="1"/>
</dbReference>
<evidence type="ECO:0000259" key="5">
    <source>
        <dbReference type="Pfam" id="PF03819"/>
    </source>
</evidence>
<dbReference type="PANTHER" id="PTHR30522">
    <property type="entry name" value="NUCLEOSIDE TRIPHOSPHATE PYROPHOSPHOHYDROLASE"/>
    <property type="match status" value="1"/>
</dbReference>
<evidence type="ECO:0000256" key="4">
    <source>
        <dbReference type="ARBA" id="ARBA00074799"/>
    </source>
</evidence>
<evidence type="ECO:0000256" key="1">
    <source>
        <dbReference type="ARBA" id="ARBA00052141"/>
    </source>
</evidence>
<dbReference type="AlphaFoldDB" id="A0A2M8WM76"/>
<dbReference type="RefSeq" id="WP_100366907.1">
    <property type="nucleotide sequence ID" value="NZ_PGTY01000001.1"/>
</dbReference>
<organism evidence="6 7">
    <name type="scientific">Yoonia maricola</name>
    <dbReference type="NCBI Taxonomy" id="420999"/>
    <lineage>
        <taxon>Bacteria</taxon>
        <taxon>Pseudomonadati</taxon>
        <taxon>Pseudomonadota</taxon>
        <taxon>Alphaproteobacteria</taxon>
        <taxon>Rhodobacterales</taxon>
        <taxon>Paracoccaceae</taxon>
        <taxon>Yoonia</taxon>
    </lineage>
</organism>
<dbReference type="FunFam" id="1.10.287.1080:FF:000001">
    <property type="entry name" value="Nucleoside triphosphate pyrophosphohydrolase"/>
    <property type="match status" value="1"/>
</dbReference>
<name>A0A2M8WM76_9RHOB</name>
<dbReference type="Pfam" id="PF03819">
    <property type="entry name" value="MazG"/>
    <property type="match status" value="2"/>
</dbReference>
<evidence type="ECO:0000313" key="6">
    <source>
        <dbReference type="EMBL" id="PJI92044.1"/>
    </source>
</evidence>
<dbReference type="EMBL" id="PGTY01000001">
    <property type="protein sequence ID" value="PJI92044.1"/>
    <property type="molecule type" value="Genomic_DNA"/>
</dbReference>
<dbReference type="GO" id="GO:0006950">
    <property type="term" value="P:response to stress"/>
    <property type="evidence" value="ECO:0007669"/>
    <property type="project" value="UniProtKB-ARBA"/>
</dbReference>
<dbReference type="InterPro" id="IPR004518">
    <property type="entry name" value="MazG-like_dom"/>
</dbReference>
<protein>
    <recommendedName>
        <fullName evidence="4">Nucleoside triphosphate pyrophosphohydrolase</fullName>
        <ecNumber evidence="3">3.6.1.8</ecNumber>
    </recommendedName>
</protein>
<feature type="domain" description="NTP pyrophosphohydrolase MazG-like" evidence="5">
    <location>
        <begin position="174"/>
        <end position="235"/>
    </location>
</feature>
<evidence type="ECO:0000313" key="7">
    <source>
        <dbReference type="Proteomes" id="UP000228531"/>
    </source>
</evidence>
<dbReference type="PANTHER" id="PTHR30522:SF0">
    <property type="entry name" value="NUCLEOSIDE TRIPHOSPHATE PYROPHOSPHOHYDROLASE"/>
    <property type="match status" value="1"/>
</dbReference>
<dbReference type="GO" id="GO:0006203">
    <property type="term" value="P:dGTP catabolic process"/>
    <property type="evidence" value="ECO:0007669"/>
    <property type="project" value="TreeGrafter"/>
</dbReference>
<evidence type="ECO:0000256" key="2">
    <source>
        <dbReference type="ARBA" id="ARBA00061115"/>
    </source>
</evidence>
<dbReference type="NCBIfam" id="TIGR00444">
    <property type="entry name" value="mazG"/>
    <property type="match status" value="1"/>
</dbReference>
<evidence type="ECO:0000256" key="3">
    <source>
        <dbReference type="ARBA" id="ARBA00066372"/>
    </source>
</evidence>
<keyword evidence="7" id="KW-1185">Reference proteome</keyword>
<dbReference type="CDD" id="cd11529">
    <property type="entry name" value="NTP-PPase_MazG_Cterm"/>
    <property type="match status" value="1"/>
</dbReference>
<comment type="similarity">
    <text evidence="2">Belongs to the nucleoside triphosphate pyrophosphohydrolase family.</text>
</comment>
<dbReference type="Gene3D" id="1.10.287.1080">
    <property type="entry name" value="MazG-like"/>
    <property type="match status" value="2"/>
</dbReference>
<sequence>MTENPLIHDPHGGMPRLLEIMRRLRDPETGCPWDIEQDFNTIAPYTIEEAYEVADAIARSDWDELEGELGDLLLQTVYHSQMGTEAGHFTFDSVVRNISDKMVARHPHVFGDASRDKSAEQQTADWEKIKAAERAGKAQQRTLDGVALGLPGLTRAVKLQKRMARVGFDWDKTDSVLDKIVEESRELVEARDQLSQDEVEAEFGDLIFVMANLARHLGVDPEAAVRRTNAKVERRFAAIEDRLAALGKTPNQSDLAEMDALWDQVKAAEKDA</sequence>
<dbReference type="InterPro" id="IPR048015">
    <property type="entry name" value="NTP-PPase_MazG-like_N"/>
</dbReference>
<dbReference type="NCBIfam" id="NF007113">
    <property type="entry name" value="PRK09562.1"/>
    <property type="match status" value="1"/>
</dbReference>
<dbReference type="GO" id="GO:0046076">
    <property type="term" value="P:dTTP catabolic process"/>
    <property type="evidence" value="ECO:0007669"/>
    <property type="project" value="TreeGrafter"/>
</dbReference>
<dbReference type="InterPro" id="IPR048011">
    <property type="entry name" value="NTP-PPase_MazG-like_C"/>
</dbReference>
<dbReference type="GO" id="GO:0046061">
    <property type="term" value="P:dATP catabolic process"/>
    <property type="evidence" value="ECO:0007669"/>
    <property type="project" value="TreeGrafter"/>
</dbReference>
<accession>A0A2M8WM76</accession>
<dbReference type="GO" id="GO:0046047">
    <property type="term" value="P:TTP catabolic process"/>
    <property type="evidence" value="ECO:0007669"/>
    <property type="project" value="TreeGrafter"/>
</dbReference>
<dbReference type="GO" id="GO:0046052">
    <property type="term" value="P:UTP catabolic process"/>
    <property type="evidence" value="ECO:0007669"/>
    <property type="project" value="TreeGrafter"/>
</dbReference>
<comment type="catalytic activity">
    <reaction evidence="1">
        <text>ATP + H2O = AMP + diphosphate + H(+)</text>
        <dbReference type="Rhea" id="RHEA:14245"/>
        <dbReference type="ChEBI" id="CHEBI:15377"/>
        <dbReference type="ChEBI" id="CHEBI:15378"/>
        <dbReference type="ChEBI" id="CHEBI:30616"/>
        <dbReference type="ChEBI" id="CHEBI:33019"/>
        <dbReference type="ChEBI" id="CHEBI:456215"/>
        <dbReference type="EC" id="3.6.1.8"/>
    </reaction>
</comment>
<proteinExistence type="inferred from homology"/>
<dbReference type="EC" id="3.6.1.8" evidence="3"/>
<dbReference type="Proteomes" id="UP000228531">
    <property type="component" value="Unassembled WGS sequence"/>
</dbReference>
<dbReference type="GO" id="GO:0047693">
    <property type="term" value="F:ATP diphosphatase activity"/>
    <property type="evidence" value="ECO:0007669"/>
    <property type="project" value="UniProtKB-EC"/>
</dbReference>